<keyword evidence="3" id="KW-1185">Reference proteome</keyword>
<sequence length="77" mass="8520">MDKSSQEIEHVPPQVLHRRPSICGLRTWKSHIRFTGANSSHSGGRVRLAPAEASRSRNPRHPPPPPPPPNLCPYDVG</sequence>
<evidence type="ECO:0000313" key="2">
    <source>
        <dbReference type="EMBL" id="MPC52944.1"/>
    </source>
</evidence>
<dbReference type="Proteomes" id="UP000324222">
    <property type="component" value="Unassembled WGS sequence"/>
</dbReference>
<name>A0A5B7G8T8_PORTR</name>
<dbReference type="EMBL" id="VSRR010011268">
    <property type="protein sequence ID" value="MPC52944.1"/>
    <property type="molecule type" value="Genomic_DNA"/>
</dbReference>
<accession>A0A5B7G8T8</accession>
<comment type="caution">
    <text evidence="2">The sequence shown here is derived from an EMBL/GenBank/DDBJ whole genome shotgun (WGS) entry which is preliminary data.</text>
</comment>
<gene>
    <name evidence="2" type="ORF">E2C01_046825</name>
</gene>
<reference evidence="2 3" key="1">
    <citation type="submission" date="2019-05" db="EMBL/GenBank/DDBJ databases">
        <title>Another draft genome of Portunus trituberculatus and its Hox gene families provides insights of decapod evolution.</title>
        <authorList>
            <person name="Jeong J.-H."/>
            <person name="Song I."/>
            <person name="Kim S."/>
            <person name="Choi T."/>
            <person name="Kim D."/>
            <person name="Ryu S."/>
            <person name="Kim W."/>
        </authorList>
    </citation>
    <scope>NUCLEOTIDE SEQUENCE [LARGE SCALE GENOMIC DNA]</scope>
    <source>
        <tissue evidence="2">Muscle</tissue>
    </source>
</reference>
<organism evidence="2 3">
    <name type="scientific">Portunus trituberculatus</name>
    <name type="common">Swimming crab</name>
    <name type="synonym">Neptunus trituberculatus</name>
    <dbReference type="NCBI Taxonomy" id="210409"/>
    <lineage>
        <taxon>Eukaryota</taxon>
        <taxon>Metazoa</taxon>
        <taxon>Ecdysozoa</taxon>
        <taxon>Arthropoda</taxon>
        <taxon>Crustacea</taxon>
        <taxon>Multicrustacea</taxon>
        <taxon>Malacostraca</taxon>
        <taxon>Eumalacostraca</taxon>
        <taxon>Eucarida</taxon>
        <taxon>Decapoda</taxon>
        <taxon>Pleocyemata</taxon>
        <taxon>Brachyura</taxon>
        <taxon>Eubrachyura</taxon>
        <taxon>Portunoidea</taxon>
        <taxon>Portunidae</taxon>
        <taxon>Portuninae</taxon>
        <taxon>Portunus</taxon>
    </lineage>
</organism>
<evidence type="ECO:0000313" key="3">
    <source>
        <dbReference type="Proteomes" id="UP000324222"/>
    </source>
</evidence>
<evidence type="ECO:0000256" key="1">
    <source>
        <dbReference type="SAM" id="MobiDB-lite"/>
    </source>
</evidence>
<protein>
    <submittedName>
        <fullName evidence="2">Uncharacterized protein</fullName>
    </submittedName>
</protein>
<proteinExistence type="predicted"/>
<feature type="compositionally biased region" description="Pro residues" evidence="1">
    <location>
        <begin position="61"/>
        <end position="71"/>
    </location>
</feature>
<feature type="region of interest" description="Disordered" evidence="1">
    <location>
        <begin position="35"/>
        <end position="77"/>
    </location>
</feature>
<dbReference type="AlphaFoldDB" id="A0A5B7G8T8"/>